<dbReference type="EMBL" id="LAZR01005743">
    <property type="protein sequence ID" value="KKM97485.1"/>
    <property type="molecule type" value="Genomic_DNA"/>
</dbReference>
<dbReference type="AlphaFoldDB" id="A0A0F9P8W2"/>
<comment type="caution">
    <text evidence="1">The sequence shown here is derived from an EMBL/GenBank/DDBJ whole genome shotgun (WGS) entry which is preliminary data.</text>
</comment>
<accession>A0A0F9P8W2</accession>
<sequence length="61" mass="7089">MYPHASLIKMILEEVRPHPYRDDIYINQIITPYNDIPNSAKKLVNQILIKEIARNGLEITA</sequence>
<name>A0A0F9P8W2_9ZZZZ</name>
<gene>
    <name evidence="1" type="ORF">LCGC14_1167600</name>
</gene>
<evidence type="ECO:0000313" key="1">
    <source>
        <dbReference type="EMBL" id="KKM97485.1"/>
    </source>
</evidence>
<protein>
    <submittedName>
        <fullName evidence="1">Uncharacterized protein</fullName>
    </submittedName>
</protein>
<proteinExistence type="predicted"/>
<reference evidence="1" key="1">
    <citation type="journal article" date="2015" name="Nature">
        <title>Complex archaea that bridge the gap between prokaryotes and eukaryotes.</title>
        <authorList>
            <person name="Spang A."/>
            <person name="Saw J.H."/>
            <person name="Jorgensen S.L."/>
            <person name="Zaremba-Niedzwiedzka K."/>
            <person name="Martijn J."/>
            <person name="Lind A.E."/>
            <person name="van Eijk R."/>
            <person name="Schleper C."/>
            <person name="Guy L."/>
            <person name="Ettema T.J."/>
        </authorList>
    </citation>
    <scope>NUCLEOTIDE SEQUENCE</scope>
</reference>
<organism evidence="1">
    <name type="scientific">marine sediment metagenome</name>
    <dbReference type="NCBI Taxonomy" id="412755"/>
    <lineage>
        <taxon>unclassified sequences</taxon>
        <taxon>metagenomes</taxon>
        <taxon>ecological metagenomes</taxon>
    </lineage>
</organism>